<dbReference type="PROSITE" id="PS00213">
    <property type="entry name" value="LIPOCALIN"/>
    <property type="match status" value="1"/>
</dbReference>
<organism evidence="2 3">
    <name type="scientific">Caerostris extrusa</name>
    <name type="common">Bark spider</name>
    <name type="synonym">Caerostris bankana</name>
    <dbReference type="NCBI Taxonomy" id="172846"/>
    <lineage>
        <taxon>Eukaryota</taxon>
        <taxon>Metazoa</taxon>
        <taxon>Ecdysozoa</taxon>
        <taxon>Arthropoda</taxon>
        <taxon>Chelicerata</taxon>
        <taxon>Arachnida</taxon>
        <taxon>Araneae</taxon>
        <taxon>Araneomorphae</taxon>
        <taxon>Entelegynae</taxon>
        <taxon>Araneoidea</taxon>
        <taxon>Araneidae</taxon>
        <taxon>Caerostris</taxon>
    </lineage>
</organism>
<evidence type="ECO:0000313" key="2">
    <source>
        <dbReference type="EMBL" id="GIY27652.1"/>
    </source>
</evidence>
<feature type="signal peptide" evidence="1">
    <location>
        <begin position="1"/>
        <end position="18"/>
    </location>
</feature>
<dbReference type="AlphaFoldDB" id="A0AAV4S224"/>
<comment type="caution">
    <text evidence="2">The sequence shown here is derived from an EMBL/GenBank/DDBJ whole genome shotgun (WGS) entry which is preliminary data.</text>
</comment>
<evidence type="ECO:0000256" key="1">
    <source>
        <dbReference type="SAM" id="SignalP"/>
    </source>
</evidence>
<dbReference type="EMBL" id="BPLR01008836">
    <property type="protein sequence ID" value="GIY27652.1"/>
    <property type="molecule type" value="Genomic_DNA"/>
</dbReference>
<proteinExistence type="predicted"/>
<dbReference type="SUPFAM" id="SSF50814">
    <property type="entry name" value="Lipocalins"/>
    <property type="match status" value="1"/>
</dbReference>
<evidence type="ECO:0008006" key="4">
    <source>
        <dbReference type="Google" id="ProtNLM"/>
    </source>
</evidence>
<keyword evidence="3" id="KW-1185">Reference proteome</keyword>
<accession>A0AAV4S224</accession>
<feature type="chain" id="PRO_5043607450" description="Lipocalin/cytosolic fatty-acid binding domain-containing protein" evidence="1">
    <location>
        <begin position="19"/>
        <end position="75"/>
    </location>
</feature>
<dbReference type="InterPro" id="IPR022272">
    <property type="entry name" value="Lipocalin_CS"/>
</dbReference>
<dbReference type="Gene3D" id="2.40.128.20">
    <property type="match status" value="1"/>
</dbReference>
<sequence>MWTPIFLCISATVGLAIGSCHKPKVQHDFKLEKFAGTWYVVEASADLKTMAETCLTFNVDVKKPYNSFCSQQICY</sequence>
<keyword evidence="1" id="KW-0732">Signal</keyword>
<evidence type="ECO:0000313" key="3">
    <source>
        <dbReference type="Proteomes" id="UP001054945"/>
    </source>
</evidence>
<gene>
    <name evidence="2" type="ORF">CEXT_585051</name>
</gene>
<name>A0AAV4S224_CAEEX</name>
<dbReference type="InterPro" id="IPR012674">
    <property type="entry name" value="Calycin"/>
</dbReference>
<reference evidence="2 3" key="1">
    <citation type="submission" date="2021-06" db="EMBL/GenBank/DDBJ databases">
        <title>Caerostris extrusa draft genome.</title>
        <authorList>
            <person name="Kono N."/>
            <person name="Arakawa K."/>
        </authorList>
    </citation>
    <scope>NUCLEOTIDE SEQUENCE [LARGE SCALE GENOMIC DNA]</scope>
</reference>
<dbReference type="Proteomes" id="UP001054945">
    <property type="component" value="Unassembled WGS sequence"/>
</dbReference>
<protein>
    <recommendedName>
        <fullName evidence="4">Lipocalin/cytosolic fatty-acid binding domain-containing protein</fullName>
    </recommendedName>
</protein>